<evidence type="ECO:0000256" key="1">
    <source>
        <dbReference type="ARBA" id="ARBA00004613"/>
    </source>
</evidence>
<evidence type="ECO:0000256" key="5">
    <source>
        <dbReference type="SAM" id="SignalP"/>
    </source>
</evidence>
<feature type="signal peptide" evidence="5">
    <location>
        <begin position="1"/>
        <end position="26"/>
    </location>
</feature>
<dbReference type="GO" id="GO:0005576">
    <property type="term" value="C:extracellular region"/>
    <property type="evidence" value="ECO:0007669"/>
    <property type="project" value="UniProtKB-SubCell"/>
</dbReference>
<dbReference type="Pfam" id="PF24517">
    <property type="entry name" value="CBM96"/>
    <property type="match status" value="1"/>
</dbReference>
<feature type="transmembrane region" description="Helical" evidence="4">
    <location>
        <begin position="210"/>
        <end position="229"/>
    </location>
</feature>
<organism evidence="7 8">
    <name type="scientific">Blastopirellula marina DSM 3645</name>
    <dbReference type="NCBI Taxonomy" id="314230"/>
    <lineage>
        <taxon>Bacteria</taxon>
        <taxon>Pseudomonadati</taxon>
        <taxon>Planctomycetota</taxon>
        <taxon>Planctomycetia</taxon>
        <taxon>Pirellulales</taxon>
        <taxon>Pirellulaceae</taxon>
        <taxon>Blastopirellula</taxon>
    </lineage>
</organism>
<dbReference type="AlphaFoldDB" id="A3ZP97"/>
<evidence type="ECO:0000256" key="3">
    <source>
        <dbReference type="ARBA" id="ARBA00022729"/>
    </source>
</evidence>
<comment type="caution">
    <text evidence="7">The sequence shown here is derived from an EMBL/GenBank/DDBJ whole genome shotgun (WGS) entry which is preliminary data.</text>
</comment>
<evidence type="ECO:0000259" key="6">
    <source>
        <dbReference type="Pfam" id="PF24517"/>
    </source>
</evidence>
<keyword evidence="2" id="KW-0964">Secreted</keyword>
<dbReference type="InterPro" id="IPR055372">
    <property type="entry name" value="CBM96"/>
</dbReference>
<dbReference type="Proteomes" id="UP000004358">
    <property type="component" value="Unassembled WGS sequence"/>
</dbReference>
<sequence length="238" mass="24330">MVRQKSLFIVVIAVLSASASGGTANAELLIPVSEDSYVQQNQPDSSFGASPFLQVGDIAGGNASKAYLGFDVSSVGHVGEATLSLTFLTSTQPQGPGSASYEFAVFGIDEGESDWSSNTLTWNNAPANDLSSGSGVLSSAATSLGTFSTVGGTGIGQITGSALATFLNADTDGFVSFIVVRLTSSTSVGTNYVHMIPNGFSMLQVVETPLPGTLTMLAAVGLPFVGFGLRRRIGALQD</sequence>
<keyword evidence="4" id="KW-0812">Transmembrane</keyword>
<evidence type="ECO:0000256" key="4">
    <source>
        <dbReference type="SAM" id="Phobius"/>
    </source>
</evidence>
<proteinExistence type="predicted"/>
<feature type="domain" description="Carbohydrate-binding module family 96" evidence="6">
    <location>
        <begin position="32"/>
        <end position="129"/>
    </location>
</feature>
<keyword evidence="4" id="KW-0472">Membrane</keyword>
<reference evidence="7 8" key="1">
    <citation type="submission" date="2006-02" db="EMBL/GenBank/DDBJ databases">
        <authorList>
            <person name="Amann R."/>
            <person name="Ferriera S."/>
            <person name="Johnson J."/>
            <person name="Kravitz S."/>
            <person name="Halpern A."/>
            <person name="Remington K."/>
            <person name="Beeson K."/>
            <person name="Tran B."/>
            <person name="Rogers Y.-H."/>
            <person name="Friedman R."/>
            <person name="Venter J.C."/>
        </authorList>
    </citation>
    <scope>NUCLEOTIDE SEQUENCE [LARGE SCALE GENOMIC DNA]</scope>
    <source>
        <strain evidence="7 8">DSM 3645</strain>
    </source>
</reference>
<accession>A3ZP97</accession>
<dbReference type="EMBL" id="AANZ01000004">
    <property type="protein sequence ID" value="EAQ81575.1"/>
    <property type="molecule type" value="Genomic_DNA"/>
</dbReference>
<feature type="chain" id="PRO_5002664778" description="Carbohydrate-binding module family 96 domain-containing protein" evidence="5">
    <location>
        <begin position="27"/>
        <end position="238"/>
    </location>
</feature>
<keyword evidence="3 5" id="KW-0732">Signal</keyword>
<keyword evidence="4" id="KW-1133">Transmembrane helix</keyword>
<gene>
    <name evidence="7" type="ORF">DSM3645_28377</name>
</gene>
<dbReference type="OrthoDB" id="9757799at2"/>
<evidence type="ECO:0000313" key="8">
    <source>
        <dbReference type="Proteomes" id="UP000004358"/>
    </source>
</evidence>
<evidence type="ECO:0000256" key="2">
    <source>
        <dbReference type="ARBA" id="ARBA00022525"/>
    </source>
</evidence>
<name>A3ZP97_9BACT</name>
<dbReference type="NCBIfam" id="NF033679">
    <property type="entry name" value="DNRLRE_dom"/>
    <property type="match status" value="1"/>
</dbReference>
<dbReference type="RefSeq" id="WP_002653567.1">
    <property type="nucleotide sequence ID" value="NZ_CH672376.1"/>
</dbReference>
<protein>
    <recommendedName>
        <fullName evidence="6">Carbohydrate-binding module family 96 domain-containing protein</fullName>
    </recommendedName>
</protein>
<evidence type="ECO:0000313" key="7">
    <source>
        <dbReference type="EMBL" id="EAQ81575.1"/>
    </source>
</evidence>
<dbReference type="HOGENOM" id="CLU_1164089_0_0_0"/>
<comment type="subcellular location">
    <subcellularLocation>
        <location evidence="1">Secreted</location>
    </subcellularLocation>
</comment>
<dbReference type="eggNOG" id="COG3712">
    <property type="taxonomic scope" value="Bacteria"/>
</dbReference>